<reference evidence="1 2" key="1">
    <citation type="submission" date="2021-06" db="EMBL/GenBank/DDBJ databases">
        <authorList>
            <person name="Palmer J.M."/>
        </authorList>
    </citation>
    <scope>NUCLEOTIDE SEQUENCE [LARGE SCALE GENOMIC DNA]</scope>
    <source>
        <strain evidence="1 2">GA_2019</strain>
        <tissue evidence="1">Muscle</tissue>
    </source>
</reference>
<evidence type="ECO:0000313" key="1">
    <source>
        <dbReference type="EMBL" id="MEQ2182536.1"/>
    </source>
</evidence>
<sequence length="70" mass="7858">MDSVNEAEAACTCGKTAELVEYCAHERLFYSHSVRREEWAAVELKTLIPSLTTLGESHWVLTKCCCPLLL</sequence>
<evidence type="ECO:0000313" key="2">
    <source>
        <dbReference type="Proteomes" id="UP001476798"/>
    </source>
</evidence>
<proteinExistence type="predicted"/>
<comment type="caution">
    <text evidence="1">The sequence shown here is derived from an EMBL/GenBank/DDBJ whole genome shotgun (WGS) entry which is preliminary data.</text>
</comment>
<name>A0ABV0PGB8_9TELE</name>
<gene>
    <name evidence="1" type="ORF">GOODEAATRI_023332</name>
</gene>
<protein>
    <submittedName>
        <fullName evidence="1">Uncharacterized protein</fullName>
    </submittedName>
</protein>
<keyword evidence="2" id="KW-1185">Reference proteome</keyword>
<dbReference type="Proteomes" id="UP001476798">
    <property type="component" value="Unassembled WGS sequence"/>
</dbReference>
<organism evidence="1 2">
    <name type="scientific">Goodea atripinnis</name>
    <dbReference type="NCBI Taxonomy" id="208336"/>
    <lineage>
        <taxon>Eukaryota</taxon>
        <taxon>Metazoa</taxon>
        <taxon>Chordata</taxon>
        <taxon>Craniata</taxon>
        <taxon>Vertebrata</taxon>
        <taxon>Euteleostomi</taxon>
        <taxon>Actinopterygii</taxon>
        <taxon>Neopterygii</taxon>
        <taxon>Teleostei</taxon>
        <taxon>Neoteleostei</taxon>
        <taxon>Acanthomorphata</taxon>
        <taxon>Ovalentaria</taxon>
        <taxon>Atherinomorphae</taxon>
        <taxon>Cyprinodontiformes</taxon>
        <taxon>Goodeidae</taxon>
        <taxon>Goodea</taxon>
    </lineage>
</organism>
<accession>A0ABV0PGB8</accession>
<dbReference type="EMBL" id="JAHRIO010072462">
    <property type="protein sequence ID" value="MEQ2182536.1"/>
    <property type="molecule type" value="Genomic_DNA"/>
</dbReference>